<protein>
    <submittedName>
        <fullName evidence="3">Site-specific integrase</fullName>
    </submittedName>
</protein>
<dbReference type="PROSITE" id="PS51898">
    <property type="entry name" value="TYR_RECOMBINASE"/>
    <property type="match status" value="1"/>
</dbReference>
<dbReference type="GO" id="GO:0003677">
    <property type="term" value="F:DNA binding"/>
    <property type="evidence" value="ECO:0007669"/>
    <property type="project" value="InterPro"/>
</dbReference>
<evidence type="ECO:0000313" key="3">
    <source>
        <dbReference type="EMBL" id="GLI57307.1"/>
    </source>
</evidence>
<evidence type="ECO:0000259" key="2">
    <source>
        <dbReference type="PROSITE" id="PS51898"/>
    </source>
</evidence>
<dbReference type="RefSeq" id="WP_281836864.1">
    <property type="nucleotide sequence ID" value="NZ_BSDY01000016.1"/>
</dbReference>
<proteinExistence type="predicted"/>
<accession>A0A9W6GMZ7</accession>
<reference evidence="3" key="1">
    <citation type="submission" date="2022-12" db="EMBL/GenBank/DDBJ databases">
        <title>Reference genome sequencing for broad-spectrum identification of bacterial and archaeal isolates by mass spectrometry.</title>
        <authorList>
            <person name="Sekiguchi Y."/>
            <person name="Tourlousse D.M."/>
        </authorList>
    </citation>
    <scope>NUCLEOTIDE SEQUENCE</scope>
    <source>
        <strain evidence="3">10succ1</strain>
    </source>
</reference>
<dbReference type="EMBL" id="BSDY01000016">
    <property type="protein sequence ID" value="GLI57307.1"/>
    <property type="molecule type" value="Genomic_DNA"/>
</dbReference>
<name>A0A9W6GMZ7_9FUSO</name>
<dbReference type="InterPro" id="IPR011010">
    <property type="entry name" value="DNA_brk_join_enz"/>
</dbReference>
<comment type="caution">
    <text evidence="3">The sequence shown here is derived from an EMBL/GenBank/DDBJ whole genome shotgun (WGS) entry which is preliminary data.</text>
</comment>
<sequence length="196" mass="23029">MINKTVEGFEDLKMIKAFEKELLKNNELVYLIWKVSLNLALRISDTLAITEKDAQRFIRTGYYLGKDRKTNKSNRVKLNENTKAALIRALELKSTMMNENNPYLFVSRSNRSRNSVKHISRIQVFRVYKEVVDYLNLDIHIATHSARKTWGVQVYQKTKNIALVMERLNHSSERSTLKYLGITQEKMNKIIEEFNL</sequence>
<evidence type="ECO:0000313" key="4">
    <source>
        <dbReference type="Proteomes" id="UP001144471"/>
    </source>
</evidence>
<keyword evidence="4" id="KW-1185">Reference proteome</keyword>
<organism evidence="3 4">
    <name type="scientific">Propionigenium maris DSM 9537</name>
    <dbReference type="NCBI Taxonomy" id="1123000"/>
    <lineage>
        <taxon>Bacteria</taxon>
        <taxon>Fusobacteriati</taxon>
        <taxon>Fusobacteriota</taxon>
        <taxon>Fusobacteriia</taxon>
        <taxon>Fusobacteriales</taxon>
        <taxon>Fusobacteriaceae</taxon>
        <taxon>Propionigenium</taxon>
    </lineage>
</organism>
<dbReference type="Pfam" id="PF00589">
    <property type="entry name" value="Phage_integrase"/>
    <property type="match status" value="1"/>
</dbReference>
<dbReference type="GO" id="GO:0015074">
    <property type="term" value="P:DNA integration"/>
    <property type="evidence" value="ECO:0007669"/>
    <property type="project" value="InterPro"/>
</dbReference>
<keyword evidence="1" id="KW-0233">DNA recombination</keyword>
<dbReference type="GO" id="GO:0006310">
    <property type="term" value="P:DNA recombination"/>
    <property type="evidence" value="ECO:0007669"/>
    <property type="project" value="UniProtKB-KW"/>
</dbReference>
<dbReference type="InterPro" id="IPR013762">
    <property type="entry name" value="Integrase-like_cat_sf"/>
</dbReference>
<dbReference type="AlphaFoldDB" id="A0A9W6GMZ7"/>
<dbReference type="InterPro" id="IPR002104">
    <property type="entry name" value="Integrase_catalytic"/>
</dbReference>
<dbReference type="Gene3D" id="1.10.443.10">
    <property type="entry name" value="Intergrase catalytic core"/>
    <property type="match status" value="1"/>
</dbReference>
<gene>
    <name evidence="3" type="ORF">PM10SUCC1_28210</name>
</gene>
<evidence type="ECO:0000256" key="1">
    <source>
        <dbReference type="ARBA" id="ARBA00023172"/>
    </source>
</evidence>
<dbReference type="Proteomes" id="UP001144471">
    <property type="component" value="Unassembled WGS sequence"/>
</dbReference>
<dbReference type="SUPFAM" id="SSF56349">
    <property type="entry name" value="DNA breaking-rejoining enzymes"/>
    <property type="match status" value="1"/>
</dbReference>
<feature type="domain" description="Tyr recombinase" evidence="2">
    <location>
        <begin position="1"/>
        <end position="192"/>
    </location>
</feature>